<protein>
    <submittedName>
        <fullName evidence="2">Uncharacterized protein</fullName>
    </submittedName>
</protein>
<feature type="region of interest" description="Disordered" evidence="1">
    <location>
        <begin position="1"/>
        <end position="40"/>
    </location>
</feature>
<dbReference type="Proteomes" id="UP000241167">
    <property type="component" value="Unassembled WGS sequence"/>
</dbReference>
<evidence type="ECO:0000256" key="1">
    <source>
        <dbReference type="SAM" id="MobiDB-lite"/>
    </source>
</evidence>
<evidence type="ECO:0000313" key="3">
    <source>
        <dbReference type="Proteomes" id="UP000241167"/>
    </source>
</evidence>
<evidence type="ECO:0000313" key="2">
    <source>
        <dbReference type="EMBL" id="PSJ41626.1"/>
    </source>
</evidence>
<feature type="compositionally biased region" description="Basic and acidic residues" evidence="1">
    <location>
        <begin position="12"/>
        <end position="22"/>
    </location>
</feature>
<accession>A0A2P7QUI9</accession>
<reference evidence="2 3" key="1">
    <citation type="submission" date="2018-03" db="EMBL/GenBank/DDBJ databases">
        <title>The draft genome of Sphingosinicella sp. GL-C-18.</title>
        <authorList>
            <person name="Liu L."/>
            <person name="Li L."/>
            <person name="Liang L."/>
            <person name="Zhang X."/>
            <person name="Wang T."/>
        </authorList>
    </citation>
    <scope>NUCLEOTIDE SEQUENCE [LARGE SCALE GENOMIC DNA]</scope>
    <source>
        <strain evidence="2 3">GL-C-18</strain>
    </source>
</reference>
<dbReference type="EMBL" id="PXYI01000002">
    <property type="protein sequence ID" value="PSJ41626.1"/>
    <property type="molecule type" value="Genomic_DNA"/>
</dbReference>
<name>A0A2P7QUI9_9SPHN</name>
<keyword evidence="3" id="KW-1185">Reference proteome</keyword>
<gene>
    <name evidence="2" type="ORF">C7I55_04805</name>
</gene>
<comment type="caution">
    <text evidence="2">The sequence shown here is derived from an EMBL/GenBank/DDBJ whole genome shotgun (WGS) entry which is preliminary data.</text>
</comment>
<proteinExistence type="predicted"/>
<sequence length="141" mass="15204">MMCLVATAPAEAGRRQERDGSEQKNPAARKGAEADAARTPDTIVLSGIGRESRPSETARMLRRDKRVQMAGDPLLGLDGLPALRNGMVGRLPILDRVDVGLGLFTVTGATNREREIRKSDPMRDVAPRTSRVAGAGLRVNF</sequence>
<organism evidence="2 3">
    <name type="scientific">Allosphingosinicella deserti</name>
    <dbReference type="NCBI Taxonomy" id="2116704"/>
    <lineage>
        <taxon>Bacteria</taxon>
        <taxon>Pseudomonadati</taxon>
        <taxon>Pseudomonadota</taxon>
        <taxon>Alphaproteobacteria</taxon>
        <taxon>Sphingomonadales</taxon>
        <taxon>Sphingomonadaceae</taxon>
        <taxon>Allosphingosinicella</taxon>
    </lineage>
</organism>
<dbReference type="AlphaFoldDB" id="A0A2P7QUI9"/>